<comment type="caution">
    <text evidence="1">The sequence shown here is derived from an EMBL/GenBank/DDBJ whole genome shotgun (WGS) entry which is preliminary data.</text>
</comment>
<proteinExistence type="predicted"/>
<reference evidence="1 2" key="1">
    <citation type="submission" date="2019-03" db="EMBL/GenBank/DDBJ databases">
        <title>Single cell metagenomics reveals metabolic interactions within the superorganism composed of flagellate Streblomastix strix and complex community of Bacteroidetes bacteria on its surface.</title>
        <authorList>
            <person name="Treitli S.C."/>
            <person name="Kolisko M."/>
            <person name="Husnik F."/>
            <person name="Keeling P."/>
            <person name="Hampl V."/>
        </authorList>
    </citation>
    <scope>NUCLEOTIDE SEQUENCE [LARGE SCALE GENOMIC DNA]</scope>
    <source>
        <strain evidence="1">ST1C</strain>
    </source>
</reference>
<dbReference type="AlphaFoldDB" id="A0A5J4WQ17"/>
<organism evidence="1 2">
    <name type="scientific">Streblomastix strix</name>
    <dbReference type="NCBI Taxonomy" id="222440"/>
    <lineage>
        <taxon>Eukaryota</taxon>
        <taxon>Metamonada</taxon>
        <taxon>Preaxostyla</taxon>
        <taxon>Oxymonadida</taxon>
        <taxon>Streblomastigidae</taxon>
        <taxon>Streblomastix</taxon>
    </lineage>
</organism>
<dbReference type="Proteomes" id="UP000324800">
    <property type="component" value="Unassembled WGS sequence"/>
</dbReference>
<evidence type="ECO:0000313" key="2">
    <source>
        <dbReference type="Proteomes" id="UP000324800"/>
    </source>
</evidence>
<protein>
    <submittedName>
        <fullName evidence="1">Uncharacterized protein</fullName>
    </submittedName>
</protein>
<gene>
    <name evidence="1" type="ORF">EZS28_007362</name>
</gene>
<dbReference type="EMBL" id="SNRW01001257">
    <property type="protein sequence ID" value="KAA6397114.1"/>
    <property type="molecule type" value="Genomic_DNA"/>
</dbReference>
<sequence length="195" mass="20919">MTLGISQTITVNKAFNNACRFENTTDGMSTITATQFIKSGGPDQQVLLSNGTTKQLSEFASGSVNDSNFVKKTGQLSLSISGKLIRTDSTESFDNLETGYQDSISTVMKTDPEKLKLSLTVLFYGEDAVVYGGFDASLIFVTLGISGVDVQAQLLQLGQLKVSLLLKQEQDLTAIKLGVQKSEIGYKPGGFLTIP</sequence>
<evidence type="ECO:0000313" key="1">
    <source>
        <dbReference type="EMBL" id="KAA6397114.1"/>
    </source>
</evidence>
<accession>A0A5J4WQ17</accession>
<name>A0A5J4WQ17_9EUKA</name>